<gene>
    <name evidence="1" type="ORF">NQ317_001958</name>
</gene>
<sequence>MCGKIPWKSSKLEDDEWMKKLKCLDDIHSHENGLTQQSVDCLLCKVELQLDPLPFICPTNDVTRFIKHHTAMMQSYCKHAKIKEILWWLNAMQPCSAWSI</sequence>
<reference evidence="1" key="1">
    <citation type="journal article" date="2023" name="Insect Mol. Biol.">
        <title>Genome sequencing provides insights into the evolution of gene families encoding plant cell wall-degrading enzymes in longhorned beetles.</title>
        <authorList>
            <person name="Shin N.R."/>
            <person name="Okamura Y."/>
            <person name="Kirsch R."/>
            <person name="Pauchet Y."/>
        </authorList>
    </citation>
    <scope>NUCLEOTIDE SEQUENCE</scope>
    <source>
        <strain evidence="1">MMC_N1</strain>
    </source>
</reference>
<keyword evidence="2" id="KW-1185">Reference proteome</keyword>
<evidence type="ECO:0000313" key="2">
    <source>
        <dbReference type="Proteomes" id="UP001162164"/>
    </source>
</evidence>
<proteinExistence type="predicted"/>
<organism evidence="1 2">
    <name type="scientific">Molorchus minor</name>
    <dbReference type="NCBI Taxonomy" id="1323400"/>
    <lineage>
        <taxon>Eukaryota</taxon>
        <taxon>Metazoa</taxon>
        <taxon>Ecdysozoa</taxon>
        <taxon>Arthropoda</taxon>
        <taxon>Hexapoda</taxon>
        <taxon>Insecta</taxon>
        <taxon>Pterygota</taxon>
        <taxon>Neoptera</taxon>
        <taxon>Endopterygota</taxon>
        <taxon>Coleoptera</taxon>
        <taxon>Polyphaga</taxon>
        <taxon>Cucujiformia</taxon>
        <taxon>Chrysomeloidea</taxon>
        <taxon>Cerambycidae</taxon>
        <taxon>Lamiinae</taxon>
        <taxon>Monochamini</taxon>
        <taxon>Molorchus</taxon>
    </lineage>
</organism>
<protein>
    <submittedName>
        <fullName evidence="1">Uncharacterized protein</fullName>
    </submittedName>
</protein>
<dbReference type="EMBL" id="JAPWTJ010000918">
    <property type="protein sequence ID" value="KAJ8974860.1"/>
    <property type="molecule type" value="Genomic_DNA"/>
</dbReference>
<evidence type="ECO:0000313" key="1">
    <source>
        <dbReference type="EMBL" id="KAJ8974860.1"/>
    </source>
</evidence>
<name>A0ABQ9J9M3_9CUCU</name>
<accession>A0ABQ9J9M3</accession>
<comment type="caution">
    <text evidence="1">The sequence shown here is derived from an EMBL/GenBank/DDBJ whole genome shotgun (WGS) entry which is preliminary data.</text>
</comment>
<dbReference type="Proteomes" id="UP001162164">
    <property type="component" value="Unassembled WGS sequence"/>
</dbReference>